<feature type="compositionally biased region" description="Basic and acidic residues" evidence="1">
    <location>
        <begin position="42"/>
        <end position="58"/>
    </location>
</feature>
<proteinExistence type="predicted"/>
<feature type="compositionally biased region" description="Polar residues" evidence="1">
    <location>
        <begin position="31"/>
        <end position="41"/>
    </location>
</feature>
<keyword evidence="3" id="KW-1185">Reference proteome</keyword>
<feature type="compositionally biased region" description="Acidic residues" evidence="1">
    <location>
        <begin position="266"/>
        <end position="277"/>
    </location>
</feature>
<dbReference type="InParanoid" id="A0A0C3IUZ0"/>
<dbReference type="Proteomes" id="UP000054217">
    <property type="component" value="Unassembled WGS sequence"/>
</dbReference>
<evidence type="ECO:0000313" key="2">
    <source>
        <dbReference type="EMBL" id="KIO00683.1"/>
    </source>
</evidence>
<reference evidence="2 3" key="1">
    <citation type="submission" date="2014-04" db="EMBL/GenBank/DDBJ databases">
        <authorList>
            <consortium name="DOE Joint Genome Institute"/>
            <person name="Kuo A."/>
            <person name="Kohler A."/>
            <person name="Costa M.D."/>
            <person name="Nagy L.G."/>
            <person name="Floudas D."/>
            <person name="Copeland A."/>
            <person name="Barry K.W."/>
            <person name="Cichocki N."/>
            <person name="Veneault-Fourrey C."/>
            <person name="LaButti K."/>
            <person name="Lindquist E.A."/>
            <person name="Lipzen A."/>
            <person name="Lundell T."/>
            <person name="Morin E."/>
            <person name="Murat C."/>
            <person name="Sun H."/>
            <person name="Tunlid A."/>
            <person name="Henrissat B."/>
            <person name="Grigoriev I.V."/>
            <person name="Hibbett D.S."/>
            <person name="Martin F."/>
            <person name="Nordberg H.P."/>
            <person name="Cantor M.N."/>
            <person name="Hua S.X."/>
        </authorList>
    </citation>
    <scope>NUCLEOTIDE SEQUENCE [LARGE SCALE GENOMIC DNA]</scope>
    <source>
        <strain evidence="2 3">Marx 270</strain>
    </source>
</reference>
<reference evidence="3" key="2">
    <citation type="submission" date="2015-01" db="EMBL/GenBank/DDBJ databases">
        <title>Evolutionary Origins and Diversification of the Mycorrhizal Mutualists.</title>
        <authorList>
            <consortium name="DOE Joint Genome Institute"/>
            <consortium name="Mycorrhizal Genomics Consortium"/>
            <person name="Kohler A."/>
            <person name="Kuo A."/>
            <person name="Nagy L.G."/>
            <person name="Floudas D."/>
            <person name="Copeland A."/>
            <person name="Barry K.W."/>
            <person name="Cichocki N."/>
            <person name="Veneault-Fourrey C."/>
            <person name="LaButti K."/>
            <person name="Lindquist E.A."/>
            <person name="Lipzen A."/>
            <person name="Lundell T."/>
            <person name="Morin E."/>
            <person name="Murat C."/>
            <person name="Riley R."/>
            <person name="Ohm R."/>
            <person name="Sun H."/>
            <person name="Tunlid A."/>
            <person name="Henrissat B."/>
            <person name="Grigoriev I.V."/>
            <person name="Hibbett D.S."/>
            <person name="Martin F."/>
        </authorList>
    </citation>
    <scope>NUCLEOTIDE SEQUENCE [LARGE SCALE GENOMIC DNA]</scope>
    <source>
        <strain evidence="3">Marx 270</strain>
    </source>
</reference>
<dbReference type="AlphaFoldDB" id="A0A0C3IUZ0"/>
<dbReference type="EMBL" id="KN831994">
    <property type="protein sequence ID" value="KIO00683.1"/>
    <property type="molecule type" value="Genomic_DNA"/>
</dbReference>
<gene>
    <name evidence="2" type="ORF">M404DRAFT_757583</name>
</gene>
<dbReference type="STRING" id="870435.A0A0C3IUZ0"/>
<feature type="region of interest" description="Disordered" evidence="1">
    <location>
        <begin position="1"/>
        <end position="101"/>
    </location>
</feature>
<dbReference type="HOGENOM" id="CLU_814130_0_0_1"/>
<feature type="compositionally biased region" description="Basic and acidic residues" evidence="1">
    <location>
        <begin position="241"/>
        <end position="265"/>
    </location>
</feature>
<organism evidence="2 3">
    <name type="scientific">Pisolithus tinctorius Marx 270</name>
    <dbReference type="NCBI Taxonomy" id="870435"/>
    <lineage>
        <taxon>Eukaryota</taxon>
        <taxon>Fungi</taxon>
        <taxon>Dikarya</taxon>
        <taxon>Basidiomycota</taxon>
        <taxon>Agaricomycotina</taxon>
        <taxon>Agaricomycetes</taxon>
        <taxon>Agaricomycetidae</taxon>
        <taxon>Boletales</taxon>
        <taxon>Sclerodermatineae</taxon>
        <taxon>Pisolithaceae</taxon>
        <taxon>Pisolithus</taxon>
    </lineage>
</organism>
<evidence type="ECO:0000313" key="3">
    <source>
        <dbReference type="Proteomes" id="UP000054217"/>
    </source>
</evidence>
<protein>
    <submittedName>
        <fullName evidence="2">Uncharacterized protein</fullName>
    </submittedName>
</protein>
<sequence length="331" mass="36847">MPKEPRTSTSRKSRTPPVSDRTSGRRKKSRANPQATTSSSEPEQHHKQQKLPVRERDIGTSQWPLEYFPPPPDDGHWVPKTGGKPINKIPAKPSGLPPPPSPTLQPPVMQLTYPPPPPFTAGDPTWLPEMVNDVQRQRTHLQTQLGLAHAEASSALVEATLVQAELQREIGLMQTFLNHAAHIAGNGFVRRLLSDVDSIIAHRLNPDDDEASDVSRDEAIEEEEEVEAAVTEDGESEAEDDAPRVDKGKGRLMEADVQEERAKESSEEEEPTEDADTEQLAWDVPIHKSPPPGVETNSLAVGRRRGRPLRRDPYRVREDHRGEPILYEVVS</sequence>
<feature type="region of interest" description="Disordered" evidence="1">
    <location>
        <begin position="204"/>
        <end position="316"/>
    </location>
</feature>
<feature type="compositionally biased region" description="Acidic residues" evidence="1">
    <location>
        <begin position="219"/>
        <end position="240"/>
    </location>
</feature>
<dbReference type="OrthoDB" id="2680944at2759"/>
<name>A0A0C3IUZ0_PISTI</name>
<evidence type="ECO:0000256" key="1">
    <source>
        <dbReference type="SAM" id="MobiDB-lite"/>
    </source>
</evidence>
<accession>A0A0C3IUZ0</accession>